<name>A0A7J6SJ75_PEROL</name>
<gene>
    <name evidence="2" type="ORF">FOZ62_031616</name>
</gene>
<feature type="compositionally biased region" description="Basic residues" evidence="1">
    <location>
        <begin position="166"/>
        <end position="175"/>
    </location>
</feature>
<accession>A0A7J6SJ75</accession>
<dbReference type="EMBL" id="JABANM010014284">
    <property type="protein sequence ID" value="KAF4732881.1"/>
    <property type="molecule type" value="Genomic_DNA"/>
</dbReference>
<protein>
    <submittedName>
        <fullName evidence="2">Uncharacterized protein</fullName>
    </submittedName>
</protein>
<evidence type="ECO:0000256" key="1">
    <source>
        <dbReference type="SAM" id="MobiDB-lite"/>
    </source>
</evidence>
<feature type="region of interest" description="Disordered" evidence="1">
    <location>
        <begin position="1"/>
        <end position="31"/>
    </location>
</feature>
<dbReference type="Proteomes" id="UP000574390">
    <property type="component" value="Unassembled WGS sequence"/>
</dbReference>
<comment type="caution">
    <text evidence="2">The sequence shown here is derived from an EMBL/GenBank/DDBJ whole genome shotgun (WGS) entry which is preliminary data.</text>
</comment>
<reference evidence="2 3" key="1">
    <citation type="submission" date="2020-04" db="EMBL/GenBank/DDBJ databases">
        <title>Perkinsus olseni comparative genomics.</title>
        <authorList>
            <person name="Bogema D.R."/>
        </authorList>
    </citation>
    <scope>NUCLEOTIDE SEQUENCE [LARGE SCALE GENOMIC DNA]</scope>
    <source>
        <strain evidence="2">ATCC PRA-205</strain>
    </source>
</reference>
<organism evidence="2 3">
    <name type="scientific">Perkinsus olseni</name>
    <name type="common">Perkinsus atlanticus</name>
    <dbReference type="NCBI Taxonomy" id="32597"/>
    <lineage>
        <taxon>Eukaryota</taxon>
        <taxon>Sar</taxon>
        <taxon>Alveolata</taxon>
        <taxon>Perkinsozoa</taxon>
        <taxon>Perkinsea</taxon>
        <taxon>Perkinsida</taxon>
        <taxon>Perkinsidae</taxon>
        <taxon>Perkinsus</taxon>
    </lineage>
</organism>
<proteinExistence type="predicted"/>
<feature type="compositionally biased region" description="Basic residues" evidence="1">
    <location>
        <begin position="69"/>
        <end position="81"/>
    </location>
</feature>
<feature type="region of interest" description="Disordered" evidence="1">
    <location>
        <begin position="249"/>
        <end position="291"/>
    </location>
</feature>
<dbReference type="AlphaFoldDB" id="A0A7J6SJ75"/>
<feature type="region of interest" description="Disordered" evidence="1">
    <location>
        <begin position="47"/>
        <end position="176"/>
    </location>
</feature>
<feature type="compositionally biased region" description="Basic and acidic residues" evidence="1">
    <location>
        <begin position="1"/>
        <end position="11"/>
    </location>
</feature>
<evidence type="ECO:0000313" key="3">
    <source>
        <dbReference type="Proteomes" id="UP000574390"/>
    </source>
</evidence>
<evidence type="ECO:0000313" key="2">
    <source>
        <dbReference type="EMBL" id="KAF4732881.1"/>
    </source>
</evidence>
<feature type="compositionally biased region" description="Basic residues" evidence="1">
    <location>
        <begin position="103"/>
        <end position="119"/>
    </location>
</feature>
<sequence>MAKSDGEREGTAADGSGILQLAERERKRQKMLDSGFTEAEIMAMEFSQEHGMYQNRLTNADIRRDKSKKEKKKKKKSKKKKTESSKEEVINLDSDNDDEEGSKKKKKKKKKHHHHHHHHKDDEEVSVSTYGLLQCDPEDDDESRPADPFNPLNEAYDVGKYEELQHRHKRRRTRGRRWEHDWYRQRSPSPIRERTDGPMWDTRAGSWRSRAGGVCLAPTEEDQDEEPARYKIPLRVQLYEREKERWEEEQALWQQDGLESGSAMPPRPIEEEDDGPRPRRGSPVYVLDEPL</sequence>